<dbReference type="InterPro" id="IPR000914">
    <property type="entry name" value="SBP_5_dom"/>
</dbReference>
<protein>
    <recommendedName>
        <fullName evidence="4">Solute-binding protein family 5 domain-containing protein</fullName>
    </recommendedName>
</protein>
<dbReference type="RefSeq" id="WP_046107718.1">
    <property type="nucleotide sequence ID" value="NZ_JZEX01000061.1"/>
</dbReference>
<dbReference type="InterPro" id="IPR023765">
    <property type="entry name" value="SBP_5_CS"/>
</dbReference>
<sequence length="648" mass="72622">MRLLHALGRAGVGLAALALSAGFAAAQDYNEAPVLAERVGAGDLPAVEERLPASPMVVTPFESVGQYGGTWRLTMASASDISTLVRTIGYENLTRWDTWLPGQEQQDVVPDVKPNVAESIEVEDEGRAYVFKLREGMKWSDGAPFTADDIVFWYEDVFSNTELFPAQPRWSTRAGGLTVEKIDDLTVRFSFPEPNGMLLQQFATPALAAEPNVPTAYPRHYLEQFHPKYNENAEADAQAAGSQNWVTHFHSMADAWRNPDVPRLNPWIVEVGIGQGAGTQVIAQRNPYYFKVDTEGNQLPYMDTVTVDIISDNQVTLLKAANGDFDMVDSYIGFVTTPENRGTFFDNQERGGYEFYEVLPNRANLMIISLNLTHKDPAKREIFNNLAFRQALSTAINREEVVELVWLGQGLPYQTVERPESPLFDEEMATQFTQYDPELANQMLDEAGFAERDGNGIRLGPDGNPIQFTIDISVLRQPWIDSAELIKGYWREIGIDLLINTSDTTALNQRVRANDHDAAVWSASGGADTIFDPKYYVPSSQDAFYATTWGQWYAGQPNPEEPPQFVKDQLALYDEIFETVDVARRLEIMREIMRVAKEQLYTIGVMQPTTDYGIINKLMRNVPPVLLASTQYTHPGSANPEQFYYASE</sequence>
<reference evidence="5 6" key="1">
    <citation type="submission" date="2015-03" db="EMBL/GenBank/DDBJ databases">
        <authorList>
            <person name="Hassan Y.I."/>
            <person name="Lepp D."/>
            <person name="Li X.-Z."/>
            <person name="Zhou T."/>
        </authorList>
    </citation>
    <scope>NUCLEOTIDE SEQUENCE [LARGE SCALE GENOMIC DNA]</scope>
    <source>
        <strain evidence="5 6">BD-c194</strain>
    </source>
</reference>
<dbReference type="SUPFAM" id="SSF53850">
    <property type="entry name" value="Periplasmic binding protein-like II"/>
    <property type="match status" value="1"/>
</dbReference>
<dbReference type="Pfam" id="PF00496">
    <property type="entry name" value="SBP_bac_5"/>
    <property type="match status" value="1"/>
</dbReference>
<dbReference type="Gene3D" id="3.10.105.10">
    <property type="entry name" value="Dipeptide-binding Protein, Domain 3"/>
    <property type="match status" value="1"/>
</dbReference>
<keyword evidence="3" id="KW-0732">Signal</keyword>
<dbReference type="OrthoDB" id="9803988at2"/>
<accession>A0A0F5FUI7</accession>
<dbReference type="InterPro" id="IPR039424">
    <property type="entry name" value="SBP_5"/>
</dbReference>
<dbReference type="Proteomes" id="UP000033632">
    <property type="component" value="Unassembled WGS sequence"/>
</dbReference>
<name>A0A0F5FUI7_9HYPH</name>
<dbReference type="PROSITE" id="PS01040">
    <property type="entry name" value="SBP_BACTERIAL_5"/>
    <property type="match status" value="1"/>
</dbReference>
<dbReference type="PANTHER" id="PTHR30290">
    <property type="entry name" value="PERIPLASMIC BINDING COMPONENT OF ABC TRANSPORTER"/>
    <property type="match status" value="1"/>
</dbReference>
<dbReference type="EMBL" id="JZEX01000061">
    <property type="protein sequence ID" value="KKB12508.1"/>
    <property type="molecule type" value="Genomic_DNA"/>
</dbReference>
<dbReference type="CDD" id="cd08500">
    <property type="entry name" value="PBP2_NikA_DppA_OppA_like_4"/>
    <property type="match status" value="1"/>
</dbReference>
<dbReference type="PATRIC" id="fig|443610.3.peg.3774"/>
<evidence type="ECO:0000256" key="2">
    <source>
        <dbReference type="ARBA" id="ARBA00005695"/>
    </source>
</evidence>
<dbReference type="STRING" id="443610.VE25_06110"/>
<evidence type="ECO:0000313" key="5">
    <source>
        <dbReference type="EMBL" id="KKB12508.1"/>
    </source>
</evidence>
<feature type="chain" id="PRO_5002486745" description="Solute-binding protein family 5 domain-containing protein" evidence="3">
    <location>
        <begin position="27"/>
        <end position="648"/>
    </location>
</feature>
<dbReference type="GO" id="GO:1904680">
    <property type="term" value="F:peptide transmembrane transporter activity"/>
    <property type="evidence" value="ECO:0007669"/>
    <property type="project" value="TreeGrafter"/>
</dbReference>
<proteinExistence type="inferred from homology"/>
<comment type="subcellular location">
    <subcellularLocation>
        <location evidence="1">Periplasm</location>
    </subcellularLocation>
</comment>
<dbReference type="Gene3D" id="3.40.190.10">
    <property type="entry name" value="Periplasmic binding protein-like II"/>
    <property type="match status" value="1"/>
</dbReference>
<evidence type="ECO:0000256" key="1">
    <source>
        <dbReference type="ARBA" id="ARBA00004418"/>
    </source>
</evidence>
<organism evidence="5 6">
    <name type="scientific">Devosia geojensis</name>
    <dbReference type="NCBI Taxonomy" id="443610"/>
    <lineage>
        <taxon>Bacteria</taxon>
        <taxon>Pseudomonadati</taxon>
        <taxon>Pseudomonadota</taxon>
        <taxon>Alphaproteobacteria</taxon>
        <taxon>Hyphomicrobiales</taxon>
        <taxon>Devosiaceae</taxon>
        <taxon>Devosia</taxon>
    </lineage>
</organism>
<keyword evidence="6" id="KW-1185">Reference proteome</keyword>
<dbReference type="PANTHER" id="PTHR30290:SF62">
    <property type="entry name" value="OLIGOPEPTIDE ABC TRANSPORTER, PERIPLASMIC OLIGOPEPTIDE-BINDING PROTEIN"/>
    <property type="match status" value="1"/>
</dbReference>
<evidence type="ECO:0000256" key="3">
    <source>
        <dbReference type="SAM" id="SignalP"/>
    </source>
</evidence>
<dbReference type="AlphaFoldDB" id="A0A0F5FUI7"/>
<comment type="caution">
    <text evidence="5">The sequence shown here is derived from an EMBL/GenBank/DDBJ whole genome shotgun (WGS) entry which is preliminary data.</text>
</comment>
<evidence type="ECO:0000313" key="6">
    <source>
        <dbReference type="Proteomes" id="UP000033632"/>
    </source>
</evidence>
<feature type="domain" description="Solute-binding protein family 5" evidence="4">
    <location>
        <begin position="112"/>
        <end position="533"/>
    </location>
</feature>
<comment type="similarity">
    <text evidence="2">Belongs to the bacterial solute-binding protein 5 family.</text>
</comment>
<feature type="signal peptide" evidence="3">
    <location>
        <begin position="1"/>
        <end position="26"/>
    </location>
</feature>
<dbReference type="GO" id="GO:0015833">
    <property type="term" value="P:peptide transport"/>
    <property type="evidence" value="ECO:0007669"/>
    <property type="project" value="TreeGrafter"/>
</dbReference>
<evidence type="ECO:0000259" key="4">
    <source>
        <dbReference type="Pfam" id="PF00496"/>
    </source>
</evidence>
<gene>
    <name evidence="5" type="ORF">VE25_06110</name>
</gene>